<dbReference type="EMBL" id="BAAAMR010000223">
    <property type="protein sequence ID" value="GAA2171253.1"/>
    <property type="molecule type" value="Genomic_DNA"/>
</dbReference>
<evidence type="ECO:0000256" key="1">
    <source>
        <dbReference type="SAM" id="MobiDB-lite"/>
    </source>
</evidence>
<gene>
    <name evidence="2" type="ORF">GCM10009727_96430</name>
</gene>
<dbReference type="RefSeq" id="WP_344285157.1">
    <property type="nucleotide sequence ID" value="NZ_BAAAMR010000223.1"/>
</dbReference>
<sequence length="208" mass="23310">MYGPPSFDGAPSRHFTEVAVRTLSNAIGATQAIRHARDVGEETAASLTEEHLAALAALDRHPALRTLTQERIDRYEQSVADADAIERERAERFLEALGEPERARRARRDYVAEYRWVSKDDSCEVEDCPVCGCTALVTPERERILDEVGVGHCFVCSYERTARVAQDQRRRCSSSGRWSARTDRPAGRTSAPRVDLLRRGAGRSHRTT</sequence>
<dbReference type="Proteomes" id="UP001501020">
    <property type="component" value="Unassembled WGS sequence"/>
</dbReference>
<name>A0ABP5MEC4_9ACTN</name>
<accession>A0ABP5MEC4</accession>
<comment type="caution">
    <text evidence="2">The sequence shown here is derived from an EMBL/GenBank/DDBJ whole genome shotgun (WGS) entry which is preliminary data.</text>
</comment>
<feature type="region of interest" description="Disordered" evidence="1">
    <location>
        <begin position="175"/>
        <end position="208"/>
    </location>
</feature>
<organism evidence="2 3">
    <name type="scientific">Actinomadura napierensis</name>
    <dbReference type="NCBI Taxonomy" id="267854"/>
    <lineage>
        <taxon>Bacteria</taxon>
        <taxon>Bacillati</taxon>
        <taxon>Actinomycetota</taxon>
        <taxon>Actinomycetes</taxon>
        <taxon>Streptosporangiales</taxon>
        <taxon>Thermomonosporaceae</taxon>
        <taxon>Actinomadura</taxon>
    </lineage>
</organism>
<protein>
    <submittedName>
        <fullName evidence="2">Uncharacterized protein</fullName>
    </submittedName>
</protein>
<evidence type="ECO:0000313" key="2">
    <source>
        <dbReference type="EMBL" id="GAA2171253.1"/>
    </source>
</evidence>
<proteinExistence type="predicted"/>
<keyword evidence="3" id="KW-1185">Reference proteome</keyword>
<reference evidence="3" key="1">
    <citation type="journal article" date="2019" name="Int. J. Syst. Evol. Microbiol.">
        <title>The Global Catalogue of Microorganisms (GCM) 10K type strain sequencing project: providing services to taxonomists for standard genome sequencing and annotation.</title>
        <authorList>
            <consortium name="The Broad Institute Genomics Platform"/>
            <consortium name="The Broad Institute Genome Sequencing Center for Infectious Disease"/>
            <person name="Wu L."/>
            <person name="Ma J."/>
        </authorList>
    </citation>
    <scope>NUCLEOTIDE SEQUENCE [LARGE SCALE GENOMIC DNA]</scope>
    <source>
        <strain evidence="3">JCM 13850</strain>
    </source>
</reference>
<evidence type="ECO:0000313" key="3">
    <source>
        <dbReference type="Proteomes" id="UP001501020"/>
    </source>
</evidence>